<evidence type="ECO:0000313" key="2">
    <source>
        <dbReference type="Proteomes" id="UP001149165"/>
    </source>
</evidence>
<reference evidence="1" key="1">
    <citation type="submission" date="2022-11" db="EMBL/GenBank/DDBJ databases">
        <authorList>
            <person name="Petersen C."/>
        </authorList>
    </citation>
    <scope>NUCLEOTIDE SEQUENCE</scope>
    <source>
        <strain evidence="1">IBT 30069</strain>
    </source>
</reference>
<protein>
    <submittedName>
        <fullName evidence="1">Uncharacterized protein</fullName>
    </submittedName>
</protein>
<dbReference type="Proteomes" id="UP001149165">
    <property type="component" value="Unassembled WGS sequence"/>
</dbReference>
<comment type="caution">
    <text evidence="1">The sequence shown here is derived from an EMBL/GenBank/DDBJ whole genome shotgun (WGS) entry which is preliminary data.</text>
</comment>
<dbReference type="AlphaFoldDB" id="A0A9W9JVL7"/>
<evidence type="ECO:0000313" key="1">
    <source>
        <dbReference type="EMBL" id="KAJ5083474.1"/>
    </source>
</evidence>
<organism evidence="1 2">
    <name type="scientific">Penicillium angulare</name>
    <dbReference type="NCBI Taxonomy" id="116970"/>
    <lineage>
        <taxon>Eukaryota</taxon>
        <taxon>Fungi</taxon>
        <taxon>Dikarya</taxon>
        <taxon>Ascomycota</taxon>
        <taxon>Pezizomycotina</taxon>
        <taxon>Eurotiomycetes</taxon>
        <taxon>Eurotiomycetidae</taxon>
        <taxon>Eurotiales</taxon>
        <taxon>Aspergillaceae</taxon>
        <taxon>Penicillium</taxon>
    </lineage>
</organism>
<keyword evidence="2" id="KW-1185">Reference proteome</keyword>
<dbReference type="EMBL" id="JAPQKH010000008">
    <property type="protein sequence ID" value="KAJ5083474.1"/>
    <property type="molecule type" value="Genomic_DNA"/>
</dbReference>
<gene>
    <name evidence="1" type="ORF">N7456_012901</name>
</gene>
<reference evidence="1" key="2">
    <citation type="journal article" date="2023" name="IMA Fungus">
        <title>Comparative genomic study of the Penicillium genus elucidates a diverse pangenome and 15 lateral gene transfer events.</title>
        <authorList>
            <person name="Petersen C."/>
            <person name="Sorensen T."/>
            <person name="Nielsen M.R."/>
            <person name="Sondergaard T.E."/>
            <person name="Sorensen J.L."/>
            <person name="Fitzpatrick D.A."/>
            <person name="Frisvad J.C."/>
            <person name="Nielsen K.L."/>
        </authorList>
    </citation>
    <scope>NUCLEOTIDE SEQUENCE</scope>
    <source>
        <strain evidence="1">IBT 30069</strain>
    </source>
</reference>
<accession>A0A9W9JVL7</accession>
<proteinExistence type="predicted"/>
<name>A0A9W9JVL7_9EURO</name>
<sequence>MAASREFNDLVQVGAKLQNWLTNPNSKCPLTISTLTLDELKSEGWIVRRETVDLPKEFHNRVSRVGITPEQTTFEQVGAMNVNVYTEWDGIIGPTILIIELVNRAEERKIPANLDGEFPWMSQLIKASYDDDRFALMNLRHIFVDTVVNDETRDFFRDYIYPGYSSEEDRISEAPYKVFEDGTPNFHALLGTRIGKTVVYFLLNAHAPGTRTIQRIVSWVDNYSLHLRFDLDITC</sequence>
<dbReference type="OrthoDB" id="4361935at2759"/>